<dbReference type="InterPro" id="IPR038518">
    <property type="entry name" value="Glyco_hydro_63N_sf"/>
</dbReference>
<evidence type="ECO:0000256" key="11">
    <source>
        <dbReference type="ARBA" id="ARBA00038888"/>
    </source>
</evidence>
<gene>
    <name evidence="17" type="ORF">M011DRAFT_478805</name>
</gene>
<dbReference type="OrthoDB" id="410058at2759"/>
<evidence type="ECO:0000256" key="10">
    <source>
        <dbReference type="ARBA" id="ARBA00023295"/>
    </source>
</evidence>
<dbReference type="InterPro" id="IPR031335">
    <property type="entry name" value="Glyco_hydro_63_C"/>
</dbReference>
<evidence type="ECO:0000256" key="7">
    <source>
        <dbReference type="ARBA" id="ARBA00022989"/>
    </source>
</evidence>
<dbReference type="PANTHER" id="PTHR10412">
    <property type="entry name" value="MANNOSYL-OLIGOSACCHARIDE GLUCOSIDASE"/>
    <property type="match status" value="1"/>
</dbReference>
<evidence type="ECO:0000256" key="12">
    <source>
        <dbReference type="RuleBase" id="RU368089"/>
    </source>
</evidence>
<dbReference type="InterPro" id="IPR012341">
    <property type="entry name" value="6hp_glycosidase-like_sf"/>
</dbReference>
<evidence type="ECO:0000256" key="1">
    <source>
        <dbReference type="ARBA" id="ARBA00004648"/>
    </source>
</evidence>
<dbReference type="GO" id="GO:0006487">
    <property type="term" value="P:protein N-linked glycosylation"/>
    <property type="evidence" value="ECO:0007669"/>
    <property type="project" value="UniProtKB-UniRule"/>
</dbReference>
<dbReference type="GO" id="GO:0005789">
    <property type="term" value="C:endoplasmic reticulum membrane"/>
    <property type="evidence" value="ECO:0007669"/>
    <property type="project" value="UniProtKB-SubCell"/>
</dbReference>
<feature type="chain" id="PRO_5025567910" description="Mannosyl-oligosaccharide glucosidase" evidence="14">
    <location>
        <begin position="20"/>
        <end position="854"/>
    </location>
</feature>
<dbReference type="EC" id="3.2.1.106" evidence="11 12"/>
<evidence type="ECO:0000256" key="13">
    <source>
        <dbReference type="RuleBase" id="RU369107"/>
    </source>
</evidence>
<keyword evidence="3" id="KW-0812">Transmembrane</keyword>
<dbReference type="Pfam" id="PF16923">
    <property type="entry name" value="Glyco_hydro_63N"/>
    <property type="match status" value="2"/>
</dbReference>
<organism evidence="17 18">
    <name type="scientific">Sporormia fimetaria CBS 119925</name>
    <dbReference type="NCBI Taxonomy" id="1340428"/>
    <lineage>
        <taxon>Eukaryota</taxon>
        <taxon>Fungi</taxon>
        <taxon>Dikarya</taxon>
        <taxon>Ascomycota</taxon>
        <taxon>Pezizomycotina</taxon>
        <taxon>Dothideomycetes</taxon>
        <taxon>Pleosporomycetidae</taxon>
        <taxon>Pleosporales</taxon>
        <taxon>Sporormiaceae</taxon>
        <taxon>Sporormia</taxon>
    </lineage>
</organism>
<evidence type="ECO:0000256" key="3">
    <source>
        <dbReference type="ARBA" id="ARBA00022692"/>
    </source>
</evidence>
<evidence type="ECO:0000256" key="6">
    <source>
        <dbReference type="ARBA" id="ARBA00022968"/>
    </source>
</evidence>
<evidence type="ECO:0000313" key="18">
    <source>
        <dbReference type="Proteomes" id="UP000799440"/>
    </source>
</evidence>
<dbReference type="InterPro" id="IPR031631">
    <property type="entry name" value="Glyco_hydro_63N"/>
</dbReference>
<sequence>MLLLPLLYSTLLLLVPVSASPDLLPSPAYNTSLLWGPYRPNVRFGIRPRVPQSLFMGIMWYNFDVGHKSRGIELPQPTDRQYGSHITDLRHTCENDSIQASGYGWTAYDPRVGGTQLIPDPTNKINITTEFVKISEGQNRGNWGARVKVTPREDAPPGLRTAMVFYVGMEGMENCSTCRLGATEGRTTQRDDHAVRKTVFWTKHPQLGISEIHLLIPKHEFAAVKSLNVTEDVLWQSKGLYVELLKDNAIFKDGQLVLPNELGKGNAHFVQMVFSGPFEAEIIYNSHESTMEMTPLDITTEMEKAVDSFQTRFGYVFPPTSPFDTEAHQEFGQSALSNLFGGLGYFHGDLQVDGVDPIENDERESNFWEKLEEARKQAEPKTLGPYELFAHTPSRMQFPRGFLWDEGFHLLLKLPWDADSALDILQSWLALMDSDGWIAREQTLGPELRHQPPGEHQEQSQAIANPPTLFWVVSQFIDILTGKVEYSGHESKYLEQPDQSDALLRRMYPLLKRHYEWFRRTQSADVEAHSIPRASLSEGYRWRGRTPNGNLASGLDDYPRAEPPDPTELHLDALCWVGVMARILTQIAEYLERDSDIPTYQTHLKAITHNIEVIHWSEQHNQYCDTRVYDDTHDYYCPKGYIALWPLITGFLGPNHPHLNASLNLIRDATILWTDYGVRSLSPDHPAYMTAGNYWRSPIWVNINYMILSSLHRLGTTPGPLKIRCRAIYRELRYNLITNAFRNYQASHSVWEQYDAETGQGQQTQGFAGWSALVVRIMAMPTLEGDDREGVRERFLGAVQDAKERRGVSLSAVCVVLLLGACLYRGRRRVGGLVRRVVRRWGGGSSRGRREVGG</sequence>
<evidence type="ECO:0000256" key="9">
    <source>
        <dbReference type="ARBA" id="ARBA00023180"/>
    </source>
</evidence>
<accession>A0A6A6V7H5</accession>
<dbReference type="AlphaFoldDB" id="A0A6A6V7H5"/>
<comment type="subcellular location">
    <subcellularLocation>
        <location evidence="1 12">Endoplasmic reticulum membrane</location>
        <topology evidence="1 12">Single-pass type II membrane protein</topology>
    </subcellularLocation>
</comment>
<dbReference type="Pfam" id="PF03200">
    <property type="entry name" value="Glyco_hydro_63"/>
    <property type="match status" value="1"/>
</dbReference>
<comment type="catalytic activity">
    <reaction evidence="12">
        <text>N(4)-(alpha-D-Glc-(1-&gt;2)-alpha-D-Glc-(1-&gt;3)-alpha-D-Glc-(1-&gt;3)-alpha-D-Man-(1-&gt;2)-alpha-D-Man-(1-&gt;2)-alpha-D-Man-(1-&gt;3)-[alpha-D-Man-(1-&gt;2)-alpha-D-Man-(1-&gt;3)-[alpha-D-Man-(1-&gt;2)-alpha-D-Man-(1-&gt;6)]-alpha-D-Man-(1-&gt;6)]-beta-D-Man-(1-&gt;4)-beta-D-GlcNAc-(1-&gt;4)-beta-D-GlcNAc)-L-asparaginyl-[protein] + H2O = N(4)-(alpha-D-Glc-(1-&gt;3)-alpha-D-Glc-(1-&gt;3)-alpha-D-Man-(1-&gt;2)-alpha-D-Man-(1-&gt;2)-alpha-D-Man-(1-&gt;3)-[alpha-D-Man-(1-&gt;2)-alpha-D-Man-(1-&gt;3)-[alpha-D-Man-(1-&gt;2)-alpha-D-Man-(1-&gt;6)]-alpha-D-Man-(1-&gt;6)]-beta-D-Man-(1-&gt;4)-beta-D-GlcNAc-(1-&gt;4)-beta-D-GlcNAc)-L-asparaginyl-[protein] + beta-D-glucose</text>
        <dbReference type="Rhea" id="RHEA:55988"/>
        <dbReference type="Rhea" id="RHEA-COMP:12806"/>
        <dbReference type="Rhea" id="RHEA-COMP:14355"/>
        <dbReference type="ChEBI" id="CHEBI:15377"/>
        <dbReference type="ChEBI" id="CHEBI:15903"/>
        <dbReference type="ChEBI" id="CHEBI:59082"/>
        <dbReference type="ChEBI" id="CHEBI:132537"/>
        <dbReference type="EC" id="3.2.1.106"/>
    </reaction>
</comment>
<evidence type="ECO:0000256" key="14">
    <source>
        <dbReference type="SAM" id="SignalP"/>
    </source>
</evidence>
<dbReference type="Gene3D" id="2.70.98.110">
    <property type="entry name" value="Glycosyl hydrolase family 63, N-terminal domain"/>
    <property type="match status" value="1"/>
</dbReference>
<keyword evidence="5 12" id="KW-0256">Endoplasmic reticulum</keyword>
<dbReference type="EMBL" id="MU006581">
    <property type="protein sequence ID" value="KAF2745649.1"/>
    <property type="molecule type" value="Genomic_DNA"/>
</dbReference>
<comment type="pathway">
    <text evidence="13">Glycan metabolism; N-glycan degradation.</text>
</comment>
<dbReference type="Proteomes" id="UP000799440">
    <property type="component" value="Unassembled WGS sequence"/>
</dbReference>
<evidence type="ECO:0000256" key="2">
    <source>
        <dbReference type="ARBA" id="ARBA00010833"/>
    </source>
</evidence>
<name>A0A6A6V7H5_9PLEO</name>
<proteinExistence type="inferred from homology"/>
<keyword evidence="10 12" id="KW-0326">Glycosidase</keyword>
<dbReference type="GO" id="GO:0004573">
    <property type="term" value="F:Glc3Man9GlcNAc2 oligosaccharide glucosidase activity"/>
    <property type="evidence" value="ECO:0007669"/>
    <property type="project" value="UniProtKB-UniRule"/>
</dbReference>
<dbReference type="GO" id="GO:0009311">
    <property type="term" value="P:oligosaccharide metabolic process"/>
    <property type="evidence" value="ECO:0007669"/>
    <property type="project" value="UniProtKB-UniRule"/>
</dbReference>
<evidence type="ECO:0000313" key="17">
    <source>
        <dbReference type="EMBL" id="KAF2745649.1"/>
    </source>
</evidence>
<evidence type="ECO:0000259" key="16">
    <source>
        <dbReference type="Pfam" id="PF16923"/>
    </source>
</evidence>
<keyword evidence="8" id="KW-0472">Membrane</keyword>
<evidence type="ECO:0000256" key="4">
    <source>
        <dbReference type="ARBA" id="ARBA00022801"/>
    </source>
</evidence>
<dbReference type="InterPro" id="IPR008928">
    <property type="entry name" value="6-hairpin_glycosidase_sf"/>
</dbReference>
<keyword evidence="6" id="KW-0735">Signal-anchor</keyword>
<comment type="similarity">
    <text evidence="2 12">Belongs to the glycosyl hydrolase 63 family.</text>
</comment>
<evidence type="ECO:0000256" key="5">
    <source>
        <dbReference type="ARBA" id="ARBA00022824"/>
    </source>
</evidence>
<keyword evidence="14" id="KW-0732">Signal</keyword>
<feature type="domain" description="Glycosyl hydrolase family 63 N-terminal" evidence="16">
    <location>
        <begin position="32"/>
        <end position="64"/>
    </location>
</feature>
<feature type="domain" description="Glycosyl hydrolase family 63 N-terminal" evidence="16">
    <location>
        <begin position="84"/>
        <end position="248"/>
    </location>
</feature>
<feature type="domain" description="Glycosyl hydrolase family 63 C-terminal" evidence="15">
    <location>
        <begin position="296"/>
        <end position="780"/>
    </location>
</feature>
<dbReference type="InterPro" id="IPR004888">
    <property type="entry name" value="Glycoside_hydrolase_63"/>
</dbReference>
<reference evidence="17" key="1">
    <citation type="journal article" date="2020" name="Stud. Mycol.">
        <title>101 Dothideomycetes genomes: a test case for predicting lifestyles and emergence of pathogens.</title>
        <authorList>
            <person name="Haridas S."/>
            <person name="Albert R."/>
            <person name="Binder M."/>
            <person name="Bloem J."/>
            <person name="Labutti K."/>
            <person name="Salamov A."/>
            <person name="Andreopoulos B."/>
            <person name="Baker S."/>
            <person name="Barry K."/>
            <person name="Bills G."/>
            <person name="Bluhm B."/>
            <person name="Cannon C."/>
            <person name="Castanera R."/>
            <person name="Culley D."/>
            <person name="Daum C."/>
            <person name="Ezra D."/>
            <person name="Gonzalez J."/>
            <person name="Henrissat B."/>
            <person name="Kuo A."/>
            <person name="Liang C."/>
            <person name="Lipzen A."/>
            <person name="Lutzoni F."/>
            <person name="Magnuson J."/>
            <person name="Mondo S."/>
            <person name="Nolan M."/>
            <person name="Ohm R."/>
            <person name="Pangilinan J."/>
            <person name="Park H.-J."/>
            <person name="Ramirez L."/>
            <person name="Alfaro M."/>
            <person name="Sun H."/>
            <person name="Tritt A."/>
            <person name="Yoshinaga Y."/>
            <person name="Zwiers L.-H."/>
            <person name="Turgeon B."/>
            <person name="Goodwin S."/>
            <person name="Spatafora J."/>
            <person name="Crous P."/>
            <person name="Grigoriev I."/>
        </authorList>
    </citation>
    <scope>NUCLEOTIDE SEQUENCE</scope>
    <source>
        <strain evidence="17">CBS 119925</strain>
    </source>
</reference>
<dbReference type="Gene3D" id="1.50.10.10">
    <property type="match status" value="1"/>
</dbReference>
<evidence type="ECO:0000259" key="15">
    <source>
        <dbReference type="Pfam" id="PF03200"/>
    </source>
</evidence>
<comment type="function">
    <text evidence="12">Cleaves the distal alpha 1,2-linked glucose residue from the Glc(3)Man(9)GlcNAc(2) oligosaccharide precursor.</text>
</comment>
<dbReference type="PANTHER" id="PTHR10412:SF11">
    <property type="entry name" value="MANNOSYL-OLIGOSACCHARIDE GLUCOSIDASE"/>
    <property type="match status" value="1"/>
</dbReference>
<evidence type="ECO:0000256" key="8">
    <source>
        <dbReference type="ARBA" id="ARBA00023136"/>
    </source>
</evidence>
<keyword evidence="7" id="KW-1133">Transmembrane helix</keyword>
<keyword evidence="9 13" id="KW-0325">Glycoprotein</keyword>
<protein>
    <recommendedName>
        <fullName evidence="11 12">Mannosyl-oligosaccharide glucosidase</fullName>
        <ecNumber evidence="11 12">3.2.1.106</ecNumber>
    </recommendedName>
    <alternativeName>
        <fullName evidence="13">Glucosidase I</fullName>
    </alternativeName>
</protein>
<keyword evidence="4 12" id="KW-0378">Hydrolase</keyword>
<dbReference type="SUPFAM" id="SSF48208">
    <property type="entry name" value="Six-hairpin glycosidases"/>
    <property type="match status" value="1"/>
</dbReference>
<keyword evidence="18" id="KW-1185">Reference proteome</keyword>
<feature type="signal peptide" evidence="14">
    <location>
        <begin position="1"/>
        <end position="19"/>
    </location>
</feature>